<dbReference type="InterPro" id="IPR006626">
    <property type="entry name" value="PbH1"/>
</dbReference>
<sequence length="1456" mass="150269">MTLDFKLDLAKNGTIALNSQPFLTQDLVTNDLLHHSLKQADELLSDFLNRPDWVQQMELPFGEAEEWGENLSAPLNLPRLSIVSATELQGALGAYAGETNQIFLSQELILANADHPEAVTAVLLEEIGHAIDAQINETDSPGDEGAIFASLMQGEDLNPETLAQLQAEDDSATLTIDGETVIVEQATVSIAPDESALRTAISSANAGDTITFNASGTITLTNGQLDIDKALTIDGDLDDDGTPDITIDAGGNSRVFNIDDRDFESAIDVTIDGLTISGGSASNGGGIRNNENLTLNNSTISSNSADSAGGIYNRGTASIINSTISSNSSNFGAGGIYNYGTASIINSTISGNISNNSSTFGAGGIYNQGTASIINSTISGNSAVTGGVKNGFNDTISISNSTISGNSGSKGGGIYNDGTANISNSIIVNSVGGDVRGRSLIIAEGVNLVEDGSISSALTLDPNLSPLQDNGGLTLTQIPLAGSPVIDLGDNRLIPTDEFDLDSDGDTTEAVPFDQTSNSRIANSSIDIGAVEFQGSGTAILTVPSLSANLIVDTSVDENDFDLSPGDISLREALAFTEEGGTISFAPNLAGQTITLNSNLIIDKSLTLEGLGEDQLTLDGGGFDRVLTVDDGDNSVSKTVAISGLTISGGTAQNGGGILNRENLTLTNSTLSGNSARTGGGIDNEGTASLINSIVTDNSASSRGGGIFSSENLTISNTIISGNSADSEGGGIFNSQSLTLGISTIINSSVSSNSANRGGGIVNGGTLDLNNSTVSNNSADEEGGGIYLSYGTASLTNSIISGNSGNRGGGIYNNRTFMLTNSTVSGNSANEEGGGIFGSLGSSSPSNSTIINSTINDNTATQGGGLYNSYSYNYFTNNLDIGTVTLTNSIIANSIGGDVTDQQDGVTTEGVNIIQDGSIPTSDSVLNADPLLEPLADNGGITLTHALLEDSPAIDAGDNNQIPPDTFDLDSDGDTSEPIPFDQRGDGFDRVFNGQVDIGAFELGDNEVPIANNDTASTDEETTLNVNAANGVLANDTDPDEGDTLSISAVNGDAANVGTEFELASGALLTVNVDGSYIFNPNSAFENLNDGETGEDIFTYTVSDGNGGTDTAEVTITINGITDNVNDDNVPPNFVDTQVTVDENTTAVALEVEDPDGDNVTLSLAGGADQGLFTVDVDGNLSFIEAPDFENPIDADEDNIYELEVTVADGNGGNTSQTLNIEVLDVSEETNEPPIITSDSLQTIEENAIAPLSLQADDPDGDEVTFSLTGGADQGLFTINPDTGELEFNNPPDFENPIDADEDNIYELEVTAADGNGGIITENFQIEVTDVDETIDWSLDIDGNGEISPLSDGIMTVRFLFGDAFSNDDLINGAIGAEASRSLPEIRDHLQIGVDEGFLDIDEDGEINPLSDGIIAVRFLFGDAFAGEALINGAISPDSSLSLEEIQANLADLTSI</sequence>
<feature type="domain" description="Cadherin" evidence="1">
    <location>
        <begin position="1243"/>
        <end position="1351"/>
    </location>
</feature>
<accession>K9YRL4</accession>
<protein>
    <recommendedName>
        <fullName evidence="1">Cadherin domain-containing protein</fullName>
    </recommendedName>
</protein>
<gene>
    <name evidence="2" type="ORF">Dacsa_0324</name>
</gene>
<dbReference type="HOGENOM" id="CLU_251001_0_0_3"/>
<dbReference type="NCBIfam" id="NF041518">
    <property type="entry name" value="choice_anch_Q"/>
    <property type="match status" value="2"/>
</dbReference>
<dbReference type="PANTHER" id="PTHR11319:SF35">
    <property type="entry name" value="OUTER MEMBRANE PROTEIN PMPC-RELATED"/>
    <property type="match status" value="1"/>
</dbReference>
<dbReference type="InterPro" id="IPR012334">
    <property type="entry name" value="Pectin_lyas_fold"/>
</dbReference>
<reference evidence="2" key="1">
    <citation type="submission" date="2012-04" db="EMBL/GenBank/DDBJ databases">
        <title>Finished genome of Dactylococcopsis salina PCC 8305.</title>
        <authorList>
            <consortium name="US DOE Joint Genome Institute"/>
            <person name="Gugger M."/>
            <person name="Coursin T."/>
            <person name="Rippka R."/>
            <person name="Tandeau De Marsac N."/>
            <person name="Huntemann M."/>
            <person name="Wei C.-L."/>
            <person name="Han J."/>
            <person name="Detter J.C."/>
            <person name="Han C."/>
            <person name="Tapia R."/>
            <person name="Daligault H."/>
            <person name="Chen A."/>
            <person name="Krypides N."/>
            <person name="Mavromatis K."/>
            <person name="Markowitz V."/>
            <person name="Szeto E."/>
            <person name="Ivanova N."/>
            <person name="Ovchinnikova G."/>
            <person name="Pagani I."/>
            <person name="Pati A."/>
            <person name="Goodwin L."/>
            <person name="Peters L."/>
            <person name="Pitluck S."/>
            <person name="Woyke T."/>
            <person name="Kerfeld C."/>
        </authorList>
    </citation>
    <scope>NUCLEOTIDE SEQUENCE [LARGE SCALE GENOMIC DNA]</scope>
    <source>
        <strain evidence="2">PCC 8305</strain>
    </source>
</reference>
<dbReference type="eggNOG" id="COG3210">
    <property type="taxonomic scope" value="Bacteria"/>
</dbReference>
<dbReference type="GO" id="GO:0007156">
    <property type="term" value="P:homophilic cell adhesion via plasma membrane adhesion molecules"/>
    <property type="evidence" value="ECO:0007669"/>
    <property type="project" value="InterPro"/>
</dbReference>
<dbReference type="Gene3D" id="2.60.40.60">
    <property type="entry name" value="Cadherins"/>
    <property type="match status" value="2"/>
</dbReference>
<name>K9YRL4_DACS8</name>
<evidence type="ECO:0000313" key="3">
    <source>
        <dbReference type="Proteomes" id="UP000010482"/>
    </source>
</evidence>
<feature type="domain" description="Cadherin" evidence="1">
    <location>
        <begin position="1133"/>
        <end position="1236"/>
    </location>
</feature>
<dbReference type="EMBL" id="CP003944">
    <property type="protein sequence ID" value="AFZ49127.1"/>
    <property type="molecule type" value="Genomic_DNA"/>
</dbReference>
<feature type="domain" description="Cadherin" evidence="1">
    <location>
        <begin position="1010"/>
        <end position="1134"/>
    </location>
</feature>
<evidence type="ECO:0000259" key="1">
    <source>
        <dbReference type="PROSITE" id="PS50268"/>
    </source>
</evidence>
<dbReference type="InterPro" id="IPR015919">
    <property type="entry name" value="Cadherin-like_sf"/>
</dbReference>
<dbReference type="PANTHER" id="PTHR11319">
    <property type="entry name" value="G PROTEIN-COUPLED RECEPTOR-RELATED"/>
    <property type="match status" value="1"/>
</dbReference>
<dbReference type="eggNOG" id="COG3942">
    <property type="taxonomic scope" value="Bacteria"/>
</dbReference>
<dbReference type="InterPro" id="IPR011050">
    <property type="entry name" value="Pectin_lyase_fold/virulence"/>
</dbReference>
<proteinExistence type="predicted"/>
<dbReference type="SMART" id="SM00710">
    <property type="entry name" value="PbH1"/>
    <property type="match status" value="8"/>
</dbReference>
<organism evidence="2 3">
    <name type="scientific">Dactylococcopsis salina (strain PCC 8305)</name>
    <name type="common">Myxobactron salinum</name>
    <dbReference type="NCBI Taxonomy" id="13035"/>
    <lineage>
        <taxon>Bacteria</taxon>
        <taxon>Bacillati</taxon>
        <taxon>Cyanobacteriota</taxon>
        <taxon>Cyanophyceae</taxon>
        <taxon>Nodosilineales</taxon>
        <taxon>Cymatolegaceae</taxon>
        <taxon>Dactylococcopsis</taxon>
    </lineage>
</organism>
<dbReference type="GO" id="GO:0005509">
    <property type="term" value="F:calcium ion binding"/>
    <property type="evidence" value="ECO:0007669"/>
    <property type="project" value="InterPro"/>
</dbReference>
<dbReference type="CDD" id="cd11304">
    <property type="entry name" value="Cadherin_repeat"/>
    <property type="match status" value="2"/>
</dbReference>
<dbReference type="Pfam" id="PF17963">
    <property type="entry name" value="Big_9"/>
    <property type="match status" value="3"/>
</dbReference>
<dbReference type="PROSITE" id="PS50268">
    <property type="entry name" value="CADHERIN_2"/>
    <property type="match status" value="3"/>
</dbReference>
<keyword evidence="3" id="KW-1185">Reference proteome</keyword>
<dbReference type="InterPro" id="IPR059226">
    <property type="entry name" value="Choice_anch_Q_dom"/>
</dbReference>
<dbReference type="Gene3D" id="2.160.20.10">
    <property type="entry name" value="Single-stranded right-handed beta-helix, Pectin lyase-like"/>
    <property type="match status" value="2"/>
</dbReference>
<dbReference type="GO" id="GO:0016020">
    <property type="term" value="C:membrane"/>
    <property type="evidence" value="ECO:0007669"/>
    <property type="project" value="InterPro"/>
</dbReference>
<dbReference type="SMART" id="SM00112">
    <property type="entry name" value="CA"/>
    <property type="match status" value="2"/>
</dbReference>
<dbReference type="PATRIC" id="fig|13035.3.peg.367"/>
<dbReference type="InterPro" id="IPR002126">
    <property type="entry name" value="Cadherin-like_dom"/>
</dbReference>
<dbReference type="SUPFAM" id="SSF51126">
    <property type="entry name" value="Pectin lyase-like"/>
    <property type="match status" value="3"/>
</dbReference>
<dbReference type="RefSeq" id="WP_015228140.1">
    <property type="nucleotide sequence ID" value="NC_019780.1"/>
</dbReference>
<dbReference type="OrthoDB" id="564496at2"/>
<dbReference type="STRING" id="13035.Dacsa_0324"/>
<dbReference type="SUPFAM" id="SSF49313">
    <property type="entry name" value="Cadherin-like"/>
    <property type="match status" value="2"/>
</dbReference>
<dbReference type="KEGG" id="dsl:Dacsa_0324"/>
<dbReference type="Proteomes" id="UP000010482">
    <property type="component" value="Chromosome"/>
</dbReference>
<evidence type="ECO:0000313" key="2">
    <source>
        <dbReference type="EMBL" id="AFZ49127.1"/>
    </source>
</evidence>